<organism evidence="2 3">
    <name type="scientific">Linum trigynum</name>
    <dbReference type="NCBI Taxonomy" id="586398"/>
    <lineage>
        <taxon>Eukaryota</taxon>
        <taxon>Viridiplantae</taxon>
        <taxon>Streptophyta</taxon>
        <taxon>Embryophyta</taxon>
        <taxon>Tracheophyta</taxon>
        <taxon>Spermatophyta</taxon>
        <taxon>Magnoliopsida</taxon>
        <taxon>eudicotyledons</taxon>
        <taxon>Gunneridae</taxon>
        <taxon>Pentapetalae</taxon>
        <taxon>rosids</taxon>
        <taxon>fabids</taxon>
        <taxon>Malpighiales</taxon>
        <taxon>Linaceae</taxon>
        <taxon>Linum</taxon>
    </lineage>
</organism>
<dbReference type="EMBL" id="OZ034815">
    <property type="protein sequence ID" value="CAL1370213.1"/>
    <property type="molecule type" value="Genomic_DNA"/>
</dbReference>
<reference evidence="2 3" key="1">
    <citation type="submission" date="2024-04" db="EMBL/GenBank/DDBJ databases">
        <authorList>
            <person name="Fracassetti M."/>
        </authorList>
    </citation>
    <scope>NUCLEOTIDE SEQUENCE [LARGE SCALE GENOMIC DNA]</scope>
</reference>
<dbReference type="AlphaFoldDB" id="A0AAV2DAZ9"/>
<evidence type="ECO:0000256" key="1">
    <source>
        <dbReference type="SAM" id="MobiDB-lite"/>
    </source>
</evidence>
<protein>
    <submittedName>
        <fullName evidence="2">Uncharacterized protein</fullName>
    </submittedName>
</protein>
<gene>
    <name evidence="2" type="ORF">LTRI10_LOCUS12412</name>
</gene>
<evidence type="ECO:0000313" key="2">
    <source>
        <dbReference type="EMBL" id="CAL1370213.1"/>
    </source>
</evidence>
<name>A0AAV2DAZ9_9ROSI</name>
<evidence type="ECO:0000313" key="3">
    <source>
        <dbReference type="Proteomes" id="UP001497516"/>
    </source>
</evidence>
<dbReference type="Proteomes" id="UP001497516">
    <property type="component" value="Chromosome 2"/>
</dbReference>
<accession>A0AAV2DAZ9</accession>
<proteinExistence type="predicted"/>
<keyword evidence="3" id="KW-1185">Reference proteome</keyword>
<sequence>MKWGLARVSLDGYLVVAGPLLVIGEDTLAASHPLYQIGSAVKASGDPHIMCIEEIHSLFEVWSVGRGSQMHRVHPVPTLASRKGGSNHKSLMKRIR</sequence>
<feature type="region of interest" description="Disordered" evidence="1">
    <location>
        <begin position="77"/>
        <end position="96"/>
    </location>
</feature>